<keyword evidence="2" id="KW-1185">Reference proteome</keyword>
<organism evidence="1 2">
    <name type="scientific">Brassica napus</name>
    <name type="common">Rape</name>
    <dbReference type="NCBI Taxonomy" id="3708"/>
    <lineage>
        <taxon>Eukaryota</taxon>
        <taxon>Viridiplantae</taxon>
        <taxon>Streptophyta</taxon>
        <taxon>Embryophyta</taxon>
        <taxon>Tracheophyta</taxon>
        <taxon>Spermatophyta</taxon>
        <taxon>Magnoliopsida</taxon>
        <taxon>eudicotyledons</taxon>
        <taxon>Gunneridae</taxon>
        <taxon>Pentapetalae</taxon>
        <taxon>rosids</taxon>
        <taxon>malvids</taxon>
        <taxon>Brassicales</taxon>
        <taxon>Brassicaceae</taxon>
        <taxon>Brassiceae</taxon>
        <taxon>Brassica</taxon>
    </lineage>
</organism>
<name>A0ABQ7Y3G0_BRANA</name>
<dbReference type="EMBL" id="JAGKQM010000018">
    <property type="protein sequence ID" value="KAH0862734.1"/>
    <property type="molecule type" value="Genomic_DNA"/>
</dbReference>
<protein>
    <submittedName>
        <fullName evidence="1">Uncharacterized protein</fullName>
    </submittedName>
</protein>
<evidence type="ECO:0000313" key="2">
    <source>
        <dbReference type="Proteomes" id="UP000824890"/>
    </source>
</evidence>
<accession>A0ABQ7Y3G0</accession>
<evidence type="ECO:0000313" key="1">
    <source>
        <dbReference type="EMBL" id="KAH0862734.1"/>
    </source>
</evidence>
<gene>
    <name evidence="1" type="ORF">HID58_079945</name>
</gene>
<sequence>MAMGWGRVRNGPQRIGRARRATWLVSRLSSPGEQARVMAKLAGESTGDTAVLAGRSVSAVRFLGF</sequence>
<proteinExistence type="predicted"/>
<dbReference type="Proteomes" id="UP000824890">
    <property type="component" value="Unassembled WGS sequence"/>
</dbReference>
<comment type="caution">
    <text evidence="1">The sequence shown here is derived from an EMBL/GenBank/DDBJ whole genome shotgun (WGS) entry which is preliminary data.</text>
</comment>
<reference evidence="1 2" key="1">
    <citation type="submission" date="2021-05" db="EMBL/GenBank/DDBJ databases">
        <title>Genome Assembly of Synthetic Allotetraploid Brassica napus Reveals Homoeologous Exchanges between Subgenomes.</title>
        <authorList>
            <person name="Davis J.T."/>
        </authorList>
    </citation>
    <scope>NUCLEOTIDE SEQUENCE [LARGE SCALE GENOMIC DNA]</scope>
    <source>
        <strain evidence="2">cv. Da-Ae</strain>
        <tissue evidence="1">Seedling</tissue>
    </source>
</reference>